<proteinExistence type="predicted"/>
<keyword evidence="1" id="KW-0472">Membrane</keyword>
<dbReference type="OrthoDB" id="2094585at2759"/>
<keyword evidence="1" id="KW-1133">Transmembrane helix</keyword>
<sequence length="78" mass="9172">MPNMNKIPTEVYPIMGMIATALTFGTYVAHKELTQDKDIRLGNVHNPDTHWETRLNRATEERRKSFQNVFYQHITEPQ</sequence>
<dbReference type="Pfam" id="PF06522">
    <property type="entry name" value="B12D"/>
    <property type="match status" value="1"/>
</dbReference>
<evidence type="ECO:0000313" key="2">
    <source>
        <dbReference type="EMBL" id="ORY52881.1"/>
    </source>
</evidence>
<keyword evidence="3" id="KW-1185">Reference proteome</keyword>
<dbReference type="AlphaFoldDB" id="A0A1Y2D0S6"/>
<gene>
    <name evidence="2" type="ORF">BCR33DRAFT_711301</name>
</gene>
<organism evidence="2 3">
    <name type="scientific">Rhizoclosmatium globosum</name>
    <dbReference type="NCBI Taxonomy" id="329046"/>
    <lineage>
        <taxon>Eukaryota</taxon>
        <taxon>Fungi</taxon>
        <taxon>Fungi incertae sedis</taxon>
        <taxon>Chytridiomycota</taxon>
        <taxon>Chytridiomycota incertae sedis</taxon>
        <taxon>Chytridiomycetes</taxon>
        <taxon>Chytridiales</taxon>
        <taxon>Chytriomycetaceae</taxon>
        <taxon>Rhizoclosmatium</taxon>
    </lineage>
</organism>
<reference evidence="2 3" key="1">
    <citation type="submission" date="2016-07" db="EMBL/GenBank/DDBJ databases">
        <title>Pervasive Adenine N6-methylation of Active Genes in Fungi.</title>
        <authorList>
            <consortium name="DOE Joint Genome Institute"/>
            <person name="Mondo S.J."/>
            <person name="Dannebaum R.O."/>
            <person name="Kuo R.C."/>
            <person name="Labutti K."/>
            <person name="Haridas S."/>
            <person name="Kuo A."/>
            <person name="Salamov A."/>
            <person name="Ahrendt S.R."/>
            <person name="Lipzen A."/>
            <person name="Sullivan W."/>
            <person name="Andreopoulos W.B."/>
            <person name="Clum A."/>
            <person name="Lindquist E."/>
            <person name="Daum C."/>
            <person name="Ramamoorthy G.K."/>
            <person name="Gryganskyi A."/>
            <person name="Culley D."/>
            <person name="Magnuson J.K."/>
            <person name="James T.Y."/>
            <person name="O'Malley M.A."/>
            <person name="Stajich J.E."/>
            <person name="Spatafora J.W."/>
            <person name="Visel A."/>
            <person name="Grigoriev I.V."/>
        </authorList>
    </citation>
    <scope>NUCLEOTIDE SEQUENCE [LARGE SCALE GENOMIC DNA]</scope>
    <source>
        <strain evidence="2 3">JEL800</strain>
    </source>
</reference>
<keyword evidence="1" id="KW-0812">Transmembrane</keyword>
<name>A0A1Y2D0S6_9FUNG</name>
<protein>
    <submittedName>
        <fullName evidence="2">Uncharacterized protein</fullName>
    </submittedName>
</protein>
<dbReference type="EMBL" id="MCGO01000002">
    <property type="protein sequence ID" value="ORY52881.1"/>
    <property type="molecule type" value="Genomic_DNA"/>
</dbReference>
<accession>A0A1Y2D0S6</accession>
<dbReference type="Proteomes" id="UP000193642">
    <property type="component" value="Unassembled WGS sequence"/>
</dbReference>
<comment type="caution">
    <text evidence="2">The sequence shown here is derived from an EMBL/GenBank/DDBJ whole genome shotgun (WGS) entry which is preliminary data.</text>
</comment>
<evidence type="ECO:0000256" key="1">
    <source>
        <dbReference type="SAM" id="Phobius"/>
    </source>
</evidence>
<dbReference type="InterPro" id="IPR010530">
    <property type="entry name" value="B12D"/>
</dbReference>
<feature type="transmembrane region" description="Helical" evidence="1">
    <location>
        <begin position="12"/>
        <end position="30"/>
    </location>
</feature>
<evidence type="ECO:0000313" key="3">
    <source>
        <dbReference type="Proteomes" id="UP000193642"/>
    </source>
</evidence>